<evidence type="ECO:0000313" key="1">
    <source>
        <dbReference type="EMBL" id="PWY94074.1"/>
    </source>
</evidence>
<reference evidence="1 2" key="1">
    <citation type="submission" date="2016-12" db="EMBL/GenBank/DDBJ databases">
        <title>The genomes of Aspergillus section Nigri reveals drivers in fungal speciation.</title>
        <authorList>
            <consortium name="DOE Joint Genome Institute"/>
            <person name="Vesth T.C."/>
            <person name="Nybo J."/>
            <person name="Theobald S."/>
            <person name="Brandl J."/>
            <person name="Frisvad J.C."/>
            <person name="Nielsen K.F."/>
            <person name="Lyhne E.K."/>
            <person name="Kogle M.E."/>
            <person name="Kuo A."/>
            <person name="Riley R."/>
            <person name="Clum A."/>
            <person name="Nolan M."/>
            <person name="Lipzen A."/>
            <person name="Salamov A."/>
            <person name="Henrissat B."/>
            <person name="Wiebenga A."/>
            <person name="De Vries R.P."/>
            <person name="Grigoriev I.V."/>
            <person name="Mortensen U.H."/>
            <person name="Andersen M.R."/>
            <person name="Baker S.E."/>
        </authorList>
    </citation>
    <scope>NUCLEOTIDE SEQUENCE [LARGE SCALE GENOMIC DNA]</scope>
    <source>
        <strain evidence="1 2">CBS 115572</strain>
    </source>
</reference>
<dbReference type="RefSeq" id="XP_025470835.1">
    <property type="nucleotide sequence ID" value="XM_025611033.1"/>
</dbReference>
<dbReference type="Gene3D" id="3.40.50.850">
    <property type="entry name" value="Isochorismatase-like"/>
    <property type="match status" value="1"/>
</dbReference>
<dbReference type="SUPFAM" id="SSF52499">
    <property type="entry name" value="Isochorismatase-like hydrolases"/>
    <property type="match status" value="1"/>
</dbReference>
<comment type="caution">
    <text evidence="1">The sequence shown here is derived from an EMBL/GenBank/DDBJ whole genome shotgun (WGS) entry which is preliminary data.</text>
</comment>
<dbReference type="EMBL" id="MSFK01000005">
    <property type="protein sequence ID" value="PWY94074.1"/>
    <property type="molecule type" value="Genomic_DNA"/>
</dbReference>
<accession>A0A317X654</accession>
<dbReference type="AlphaFoldDB" id="A0A317X654"/>
<dbReference type="InterPro" id="IPR036380">
    <property type="entry name" value="Isochorismatase-like_sf"/>
</dbReference>
<dbReference type="OrthoDB" id="167809at2759"/>
<name>A0A317X654_9EURO</name>
<gene>
    <name evidence="1" type="ORF">BO94DRAFT_532032</name>
</gene>
<sequence length="118" mass="13838">MTDLSKTAIILVDPYNDFLHPDGKLTSKLKDLEEKQTVKHMTELVAMARLHHIPIFYGLHQQWTPNSFHDWRHMTPNNVKQKHIRFFEEGTFGSRIYEGLEPDPTNGDVVVSRHWNSE</sequence>
<dbReference type="GeneID" id="37113176"/>
<protein>
    <submittedName>
        <fullName evidence="1">Uncharacterized protein</fullName>
    </submittedName>
</protein>
<proteinExistence type="predicted"/>
<dbReference type="STRING" id="1450535.A0A317X654"/>
<evidence type="ECO:0000313" key="2">
    <source>
        <dbReference type="Proteomes" id="UP000246702"/>
    </source>
</evidence>
<organism evidence="1 2">
    <name type="scientific">Aspergillus sclerotioniger CBS 115572</name>
    <dbReference type="NCBI Taxonomy" id="1450535"/>
    <lineage>
        <taxon>Eukaryota</taxon>
        <taxon>Fungi</taxon>
        <taxon>Dikarya</taxon>
        <taxon>Ascomycota</taxon>
        <taxon>Pezizomycotina</taxon>
        <taxon>Eurotiomycetes</taxon>
        <taxon>Eurotiomycetidae</taxon>
        <taxon>Eurotiales</taxon>
        <taxon>Aspergillaceae</taxon>
        <taxon>Aspergillus</taxon>
        <taxon>Aspergillus subgen. Circumdati</taxon>
    </lineage>
</organism>
<keyword evidence="2" id="KW-1185">Reference proteome</keyword>
<dbReference type="Proteomes" id="UP000246702">
    <property type="component" value="Unassembled WGS sequence"/>
</dbReference>